<dbReference type="SUPFAM" id="SSF53092">
    <property type="entry name" value="Creatinase/prolidase N-terminal domain"/>
    <property type="match status" value="1"/>
</dbReference>
<dbReference type="GO" id="GO:0016787">
    <property type="term" value="F:hydrolase activity"/>
    <property type="evidence" value="ECO:0007669"/>
    <property type="project" value="UniProtKB-KW"/>
</dbReference>
<dbReference type="Proteomes" id="UP000002371">
    <property type="component" value="Chromosome"/>
</dbReference>
<dbReference type="InterPro" id="IPR036005">
    <property type="entry name" value="Creatinase/aminopeptidase-like"/>
</dbReference>
<proteinExistence type="inferred from homology"/>
<reference evidence="6 7" key="1">
    <citation type="journal article" date="2010" name="J. Bacteriol.">
        <title>Genome sequence of Lactobacillus crispatus ST1.</title>
        <authorList>
            <person name="Ojala T."/>
            <person name="Kuparinen V."/>
            <person name="Koskinen J.P."/>
            <person name="Alatalo E."/>
            <person name="Holm L."/>
            <person name="Auvinen P."/>
            <person name="Edelman S."/>
            <person name="Westerlund-Wikstrom B."/>
            <person name="Korhonen T.K."/>
            <person name="Paulin L."/>
            <person name="Kankainen M."/>
        </authorList>
    </citation>
    <scope>NUCLEOTIDE SEQUENCE [LARGE SCALE GENOMIC DNA]</scope>
    <source>
        <strain evidence="6 7">ST1</strain>
    </source>
</reference>
<dbReference type="Gene3D" id="3.40.350.10">
    <property type="entry name" value="Creatinase/prolidase N-terminal domain"/>
    <property type="match status" value="1"/>
</dbReference>
<organism evidence="6 7">
    <name type="scientific">Lactobacillus crispatus (strain ST1)</name>
    <dbReference type="NCBI Taxonomy" id="748671"/>
    <lineage>
        <taxon>Bacteria</taxon>
        <taxon>Bacillati</taxon>
        <taxon>Bacillota</taxon>
        <taxon>Bacilli</taxon>
        <taxon>Lactobacillales</taxon>
        <taxon>Lactobacillaceae</taxon>
        <taxon>Lactobacillus</taxon>
    </lineage>
</organism>
<keyword evidence="1 3" id="KW-0479">Metal-binding</keyword>
<dbReference type="PANTHER" id="PTHR46112">
    <property type="entry name" value="AMINOPEPTIDASE"/>
    <property type="match status" value="1"/>
</dbReference>
<evidence type="ECO:0000259" key="4">
    <source>
        <dbReference type="Pfam" id="PF00557"/>
    </source>
</evidence>
<dbReference type="InterPro" id="IPR029149">
    <property type="entry name" value="Creatin/AminoP/Spt16_N"/>
</dbReference>
<dbReference type="PROSITE" id="PS00491">
    <property type="entry name" value="PROLINE_PEPTIDASE"/>
    <property type="match status" value="1"/>
</dbReference>
<dbReference type="eggNOG" id="COG0006">
    <property type="taxonomic scope" value="Bacteria"/>
</dbReference>
<feature type="domain" description="Peptidase M24" evidence="4">
    <location>
        <begin position="137"/>
        <end position="337"/>
    </location>
</feature>
<dbReference type="AlphaFoldDB" id="D5GYL3"/>
<dbReference type="Pfam" id="PF00557">
    <property type="entry name" value="Peptidase_M24"/>
    <property type="match status" value="1"/>
</dbReference>
<evidence type="ECO:0000313" key="7">
    <source>
        <dbReference type="Proteomes" id="UP000002371"/>
    </source>
</evidence>
<dbReference type="RefSeq" id="WP_013086604.1">
    <property type="nucleotide sequence ID" value="NC_014106.1"/>
</dbReference>
<dbReference type="InterPro" id="IPR050659">
    <property type="entry name" value="Peptidase_M24B"/>
</dbReference>
<dbReference type="SUPFAM" id="SSF55920">
    <property type="entry name" value="Creatinase/aminopeptidase"/>
    <property type="match status" value="1"/>
</dbReference>
<keyword evidence="2" id="KW-0378">Hydrolase</keyword>
<protein>
    <submittedName>
        <fullName evidence="6">Xaa-Pro dipeptidase</fullName>
    </submittedName>
</protein>
<evidence type="ECO:0000256" key="2">
    <source>
        <dbReference type="ARBA" id="ARBA00022801"/>
    </source>
</evidence>
<evidence type="ECO:0000256" key="1">
    <source>
        <dbReference type="ARBA" id="ARBA00022723"/>
    </source>
</evidence>
<dbReference type="Gene3D" id="3.90.230.10">
    <property type="entry name" value="Creatinase/methionine aminopeptidase superfamily"/>
    <property type="match status" value="1"/>
</dbReference>
<dbReference type="Pfam" id="PF01321">
    <property type="entry name" value="Creatinase_N"/>
    <property type="match status" value="1"/>
</dbReference>
<reference key="2">
    <citation type="submission" date="2010-03" db="EMBL/GenBank/DDBJ databases">
        <title>Genome Sequence of Lactobacillus crispatus ST1.</title>
        <authorList>
            <person name="Ojala T."/>
            <person name="Kuparinen V."/>
            <person name="Koskinen J.P."/>
            <person name="Alatalo E."/>
            <person name="Holm L."/>
            <person name="Auvinen P."/>
            <person name="Edelman S."/>
            <person name="Westerlund-Wikstroem B."/>
            <person name="Korhonen T.K."/>
            <person name="Paulin L."/>
            <person name="Kankainen M."/>
        </authorList>
    </citation>
    <scope>NUCLEOTIDE SEQUENCE</scope>
    <source>
        <strain>ST1</strain>
    </source>
</reference>
<dbReference type="GO" id="GO:0046872">
    <property type="term" value="F:metal ion binding"/>
    <property type="evidence" value="ECO:0007669"/>
    <property type="project" value="UniProtKB-KW"/>
</dbReference>
<sequence>MHNERLKTLRRMMQQNGLDAILITSQANRYYISNFTGTYARVIVDLHSQYVIADGRYFYQLKEQSPDFEIIDDKMQISKTIADFVVQKDYKTFGVESKEMNVEEYLAIKENTNTKIIPTSDFIEHLRMIKDPTEKQKIEQADEISAKAFEHIKQFIHPGLTEKDVANELDNYGLKLGADSRAFETIVASGLRSSLPHGHASQKIIQNNEPIIIDFGFKVDHYYSDVTRTIHLGKVKDQIHDIYEIDREAQQKAIEACEIGKPLKEIDAVARTVISKYGYGKYFLHGLGHGIGLTVHEYPLLNQSSSAVMKAGMTFTAEPGIYVENVGGVRIEDDLFMGEDNKAHQLTHITKEWDQLES</sequence>
<dbReference type="PATRIC" id="fig|748671.3.peg.1399"/>
<evidence type="ECO:0000313" key="6">
    <source>
        <dbReference type="EMBL" id="CBL50872.1"/>
    </source>
</evidence>
<dbReference type="HOGENOM" id="CLU_017266_4_0_9"/>
<gene>
    <name evidence="6" type="primary">pepP2</name>
    <name evidence="6" type="ordered locus">LCRIS_01425</name>
</gene>
<dbReference type="EMBL" id="FN692037">
    <property type="protein sequence ID" value="CBL50872.1"/>
    <property type="molecule type" value="Genomic_DNA"/>
</dbReference>
<dbReference type="KEGG" id="lcr:LCRIS_01425"/>
<name>D5GYL3_LACCS</name>
<feature type="domain" description="Creatinase N-terminal" evidence="5">
    <location>
        <begin position="5"/>
        <end position="129"/>
    </location>
</feature>
<accession>D5GYL3</accession>
<dbReference type="CDD" id="cd01092">
    <property type="entry name" value="APP-like"/>
    <property type="match status" value="1"/>
</dbReference>
<dbReference type="InterPro" id="IPR000587">
    <property type="entry name" value="Creatinase_N"/>
</dbReference>
<dbReference type="InterPro" id="IPR000994">
    <property type="entry name" value="Pept_M24"/>
</dbReference>
<dbReference type="PANTHER" id="PTHR46112:SF3">
    <property type="entry name" value="AMINOPEPTIDASE YPDF"/>
    <property type="match status" value="1"/>
</dbReference>
<evidence type="ECO:0000256" key="3">
    <source>
        <dbReference type="RuleBase" id="RU000590"/>
    </source>
</evidence>
<comment type="similarity">
    <text evidence="3">Belongs to the peptidase M24B family.</text>
</comment>
<evidence type="ECO:0000259" key="5">
    <source>
        <dbReference type="Pfam" id="PF01321"/>
    </source>
</evidence>
<dbReference type="InterPro" id="IPR001131">
    <property type="entry name" value="Peptidase_M24B_aminopep-P_CS"/>
</dbReference>